<keyword evidence="3" id="KW-1185">Reference proteome</keyword>
<feature type="non-terminal residue" evidence="2">
    <location>
        <position position="379"/>
    </location>
</feature>
<feature type="compositionally biased region" description="Basic and acidic residues" evidence="1">
    <location>
        <begin position="206"/>
        <end position="218"/>
    </location>
</feature>
<evidence type="ECO:0000256" key="1">
    <source>
        <dbReference type="SAM" id="MobiDB-lite"/>
    </source>
</evidence>
<gene>
    <name evidence="2" type="ORF">SARC_16093</name>
</gene>
<feature type="region of interest" description="Disordered" evidence="1">
    <location>
        <begin position="177"/>
        <end position="233"/>
    </location>
</feature>
<dbReference type="EMBL" id="KQ248931">
    <property type="protein sequence ID" value="KNC71369.1"/>
    <property type="molecule type" value="Genomic_DNA"/>
</dbReference>
<feature type="compositionally biased region" description="Polar residues" evidence="1">
    <location>
        <begin position="311"/>
        <end position="328"/>
    </location>
</feature>
<reference evidence="2 3" key="1">
    <citation type="submission" date="2011-02" db="EMBL/GenBank/DDBJ databases">
        <title>The Genome Sequence of Sphaeroforma arctica JP610.</title>
        <authorList>
            <consortium name="The Broad Institute Genome Sequencing Platform"/>
            <person name="Russ C."/>
            <person name="Cuomo C."/>
            <person name="Young S.K."/>
            <person name="Zeng Q."/>
            <person name="Gargeya S."/>
            <person name="Alvarado L."/>
            <person name="Berlin A."/>
            <person name="Chapman S.B."/>
            <person name="Chen Z."/>
            <person name="Freedman E."/>
            <person name="Gellesch M."/>
            <person name="Goldberg J."/>
            <person name="Griggs A."/>
            <person name="Gujja S."/>
            <person name="Heilman E."/>
            <person name="Heiman D."/>
            <person name="Howarth C."/>
            <person name="Mehta T."/>
            <person name="Neiman D."/>
            <person name="Pearson M."/>
            <person name="Roberts A."/>
            <person name="Saif S."/>
            <person name="Shea T."/>
            <person name="Shenoy N."/>
            <person name="Sisk P."/>
            <person name="Stolte C."/>
            <person name="Sykes S."/>
            <person name="White J."/>
            <person name="Yandava C."/>
            <person name="Burger G."/>
            <person name="Gray M.W."/>
            <person name="Holland P.W.H."/>
            <person name="King N."/>
            <person name="Lang F.B.F."/>
            <person name="Roger A.J."/>
            <person name="Ruiz-Trillo I."/>
            <person name="Haas B."/>
            <person name="Nusbaum C."/>
            <person name="Birren B."/>
        </authorList>
    </citation>
    <scope>NUCLEOTIDE SEQUENCE [LARGE SCALE GENOMIC DNA]</scope>
    <source>
        <strain evidence="2 3">JP610</strain>
    </source>
</reference>
<name>A0A0L0F435_9EUKA</name>
<feature type="compositionally biased region" description="Acidic residues" evidence="1">
    <location>
        <begin position="64"/>
        <end position="74"/>
    </location>
</feature>
<feature type="compositionally biased region" description="Basic and acidic residues" evidence="1">
    <location>
        <begin position="344"/>
        <end position="355"/>
    </location>
</feature>
<feature type="region of interest" description="Disordered" evidence="1">
    <location>
        <begin position="279"/>
        <end position="379"/>
    </location>
</feature>
<feature type="compositionally biased region" description="Basic and acidic residues" evidence="1">
    <location>
        <begin position="75"/>
        <end position="85"/>
    </location>
</feature>
<feature type="region of interest" description="Disordered" evidence="1">
    <location>
        <begin position="46"/>
        <end position="153"/>
    </location>
</feature>
<feature type="non-terminal residue" evidence="2">
    <location>
        <position position="1"/>
    </location>
</feature>
<dbReference type="RefSeq" id="XP_014145271.1">
    <property type="nucleotide sequence ID" value="XM_014289796.1"/>
</dbReference>
<feature type="compositionally biased region" description="Low complexity" evidence="1">
    <location>
        <begin position="332"/>
        <end position="341"/>
    </location>
</feature>
<evidence type="ECO:0000313" key="3">
    <source>
        <dbReference type="Proteomes" id="UP000054560"/>
    </source>
</evidence>
<accession>A0A0L0F435</accession>
<feature type="compositionally biased region" description="Basic residues" evidence="1">
    <location>
        <begin position="112"/>
        <end position="125"/>
    </location>
</feature>
<dbReference type="AlphaFoldDB" id="A0A0L0F435"/>
<proteinExistence type="predicted"/>
<protein>
    <submittedName>
        <fullName evidence="2">Uncharacterized protein</fullName>
    </submittedName>
</protein>
<feature type="compositionally biased region" description="Basic and acidic residues" evidence="1">
    <location>
        <begin position="363"/>
        <end position="379"/>
    </location>
</feature>
<dbReference type="Proteomes" id="UP000054560">
    <property type="component" value="Unassembled WGS sequence"/>
</dbReference>
<sequence length="379" mass="39408">VGTKCDMLLPNEQGQLDTLMRASQQCLFLYTTPSMNALGGSKATLYGSNVTDGTGTDSGTGGPEEWDMVNDAEEVSEHSRAEDKNSTQSKHRKESAELSAGEIEDHSERVIGRRTRGKHGKKKHRSVVDDVVPMDGGDESDDKKVSGGNGDTAVPVEKVSVANVDAGAGKGRAIARSVTGEEEAGETVVDTAGSVPRGVRSSVDGVKVRISEPEKELDSIVSSGVRGASDGSGVGAIVGSKTVGSTHSDANVGDAVVGGNKVAASNVGTVYDGVVVATGNGERVSSGCADAKYSNIDDSHSEKKHSDQDTLSRSQSNDCIISENQSDHSISSKDQSAQSSADDVDQRRRSEHSDDSGSEDNEDGKVLSEGEHNAIGESE</sequence>
<dbReference type="GeneID" id="25916597"/>
<organism evidence="2 3">
    <name type="scientific">Sphaeroforma arctica JP610</name>
    <dbReference type="NCBI Taxonomy" id="667725"/>
    <lineage>
        <taxon>Eukaryota</taxon>
        <taxon>Ichthyosporea</taxon>
        <taxon>Ichthyophonida</taxon>
        <taxon>Sphaeroforma</taxon>
    </lineage>
</organism>
<feature type="compositionally biased region" description="Basic and acidic residues" evidence="1">
    <location>
        <begin position="295"/>
        <end position="310"/>
    </location>
</feature>
<evidence type="ECO:0000313" key="2">
    <source>
        <dbReference type="EMBL" id="KNC71369.1"/>
    </source>
</evidence>